<evidence type="ECO:0000313" key="2">
    <source>
        <dbReference type="EMBL" id="CAB4130766.1"/>
    </source>
</evidence>
<evidence type="ECO:0000256" key="1">
    <source>
        <dbReference type="SAM" id="MobiDB-lite"/>
    </source>
</evidence>
<evidence type="ECO:0000313" key="3">
    <source>
        <dbReference type="EMBL" id="CAB4134941.1"/>
    </source>
</evidence>
<organism evidence="3">
    <name type="scientific">uncultured Caudovirales phage</name>
    <dbReference type="NCBI Taxonomy" id="2100421"/>
    <lineage>
        <taxon>Viruses</taxon>
        <taxon>Duplodnaviria</taxon>
        <taxon>Heunggongvirae</taxon>
        <taxon>Uroviricota</taxon>
        <taxon>Caudoviricetes</taxon>
        <taxon>Peduoviridae</taxon>
        <taxon>Maltschvirus</taxon>
        <taxon>Maltschvirus maltsch</taxon>
    </lineage>
</organism>
<feature type="region of interest" description="Disordered" evidence="1">
    <location>
        <begin position="299"/>
        <end position="334"/>
    </location>
</feature>
<name>A0A6J5LL98_9CAUD</name>
<protein>
    <submittedName>
        <fullName evidence="3">Uncharacterized protein</fullName>
    </submittedName>
</protein>
<dbReference type="EMBL" id="LR796243">
    <property type="protein sequence ID" value="CAB4130766.1"/>
    <property type="molecule type" value="Genomic_DNA"/>
</dbReference>
<feature type="compositionally biased region" description="Basic and acidic residues" evidence="1">
    <location>
        <begin position="301"/>
        <end position="311"/>
    </location>
</feature>
<proteinExistence type="predicted"/>
<reference evidence="3" key="1">
    <citation type="submission" date="2020-04" db="EMBL/GenBank/DDBJ databases">
        <authorList>
            <person name="Chiriac C."/>
            <person name="Salcher M."/>
            <person name="Ghai R."/>
            <person name="Kavagutti S V."/>
        </authorList>
    </citation>
    <scope>NUCLEOTIDE SEQUENCE</scope>
</reference>
<sequence>MAMNSSGDMSAMAPWLDRKYANMEQQTANQGMESAATADLKSAQASMTPLDVVSQAGLRGAQANYANQQAAMHPLEVQSMAGLRGQQSSEIGYRNRFSGFLDKFGLTPAEDDARRDPSAVKNMLFGIGSRAGFNKGTAKVMKKGETRVTDEDGNGHPRVDTVPAMLAEGEAVLNAGAAERMGRDEIRQLNKQGLRDMKMDSGERPVLKKGGRIGPFTGLAMGSDGTGVGLRCGSDMVMKYADGTSDAGTGGHGSPDSPSAVNMAGTMGGRGRNMGAKFVGGRGYADGIDHVPAESETELDNFERQRDRNETDEAVPAGTPVGYEAAGQQGSVTPSRDTARLRQAFGLTAQGFANGTADVQALQPAQDPDMVYAADGTENIFSRAFGAAKDLGGRAAEGLRGLTQAAPVDLGTVGAAPTSAAEAATAARTASAMGAPAAASVGPGSTIYTNAAGQAFNDPNMGRYISAAAEKQAAAQAAQTGGRGLAFEAGQATGKAVSGLRNMGVGAAPVVGGALTAGQALSEMPTEFYNDPNVPAHEKFQQGLRTFARSALPYAGGAIGSGIAPVAGTIGGAAVGGALASQIDQKGEALSKWEAARAAESAKAVSPAAQPAAPAAKTEQQAAAPKLTLRGLATMGTMMGHTGAASVLRDLTDRETNAVSAANKAGKLSEVQIFDPATLDAKTNEVKPGVERKDLSEQFNSQYMPMYAQQRAQANPGEKLTPAQLQAEAQLSFNMNRAAEEYGLKSGKGFNFTRPILPNRTKFVSDLDGISLIIGRARGENEWKEGIFDKGGIVVTDGLEKQILPIRFLDEKWLNSPDMSLKVKSLIKENSAK</sequence>
<accession>A0A6J5LL98</accession>
<dbReference type="EMBL" id="LR796293">
    <property type="protein sequence ID" value="CAB4134941.1"/>
    <property type="molecule type" value="Genomic_DNA"/>
</dbReference>
<gene>
    <name evidence="2" type="ORF">UFOVP121_32</name>
    <name evidence="3" type="ORF">UFOVP277_37</name>
</gene>